<accession>A0A268RX39</accession>
<evidence type="ECO:0000313" key="1">
    <source>
        <dbReference type="EMBL" id="PAF24757.1"/>
    </source>
</evidence>
<dbReference type="EMBL" id="NPBS01000093">
    <property type="protein sequence ID" value="PAF24757.1"/>
    <property type="molecule type" value="Genomic_DNA"/>
</dbReference>
<sequence length="92" mass="10704">MGVWIYVCIEISDGKPMPLQKRVHTKCVESVSLFIVTMARFGLSNKNFLATLALVLHRIRKVAMQQYFAPVYDMHNQLETFHFQSINVNKPY</sequence>
<evidence type="ECO:0000313" key="2">
    <source>
        <dbReference type="Proteomes" id="UP000216133"/>
    </source>
</evidence>
<reference evidence="1 2" key="1">
    <citation type="submission" date="2017-07" db="EMBL/GenBank/DDBJ databases">
        <title>Isolation and whole genome analysis of endospore-forming bacteria from heroin.</title>
        <authorList>
            <person name="Kalinowski J."/>
            <person name="Ahrens B."/>
            <person name="Al-Dilaimi A."/>
            <person name="Winkler A."/>
            <person name="Wibberg D."/>
            <person name="Schleenbecker U."/>
            <person name="Ruckert C."/>
            <person name="Wolfel R."/>
            <person name="Grass G."/>
        </authorList>
    </citation>
    <scope>NUCLEOTIDE SEQUENCE [LARGE SCALE GENOMIC DNA]</scope>
    <source>
        <strain evidence="1 2">7523-2</strain>
    </source>
</reference>
<gene>
    <name evidence="1" type="ORF">CHH61_17025</name>
</gene>
<dbReference type="Proteomes" id="UP000216133">
    <property type="component" value="Unassembled WGS sequence"/>
</dbReference>
<protein>
    <submittedName>
        <fullName evidence="1">Uncharacterized protein</fullName>
    </submittedName>
</protein>
<proteinExistence type="predicted"/>
<comment type="caution">
    <text evidence="1">The sequence shown here is derived from an EMBL/GenBank/DDBJ whole genome shotgun (WGS) entry which is preliminary data.</text>
</comment>
<organism evidence="1 2">
    <name type="scientific">Shouchella clausii</name>
    <name type="common">Alkalihalobacillus clausii</name>
    <dbReference type="NCBI Taxonomy" id="79880"/>
    <lineage>
        <taxon>Bacteria</taxon>
        <taxon>Bacillati</taxon>
        <taxon>Bacillota</taxon>
        <taxon>Bacilli</taxon>
        <taxon>Bacillales</taxon>
        <taxon>Bacillaceae</taxon>
        <taxon>Shouchella</taxon>
    </lineage>
</organism>
<dbReference type="AlphaFoldDB" id="A0A268RX39"/>
<name>A0A268RX39_SHOCL</name>